<sequence>MDELARWLGAQLDEDERIARAACWDDRSDVWTARPPQRSYERYTIVDYLDDGVVAVTPENADDDGVGQHIACHDPARVLREIDAKRQILALYTATLESRAALRTRMRQVIHSDPDEFGKLHRQESELIETESGIRPVMLLLALPYADRPGYREEWRP</sequence>
<dbReference type="AlphaFoldDB" id="A0A6G4AQC8"/>
<evidence type="ECO:0000313" key="1">
    <source>
        <dbReference type="EMBL" id="NEW74994.1"/>
    </source>
</evidence>
<protein>
    <submittedName>
        <fullName evidence="1">Uncharacterized protein</fullName>
    </submittedName>
</protein>
<accession>A0A6G4AQC8</accession>
<dbReference type="InterPro" id="IPR046193">
    <property type="entry name" value="DUF6221"/>
</dbReference>
<dbReference type="RefSeq" id="WP_164433014.1">
    <property type="nucleotide sequence ID" value="NZ_JAAIKT010000051.1"/>
</dbReference>
<comment type="caution">
    <text evidence="1">The sequence shown here is derived from an EMBL/GenBank/DDBJ whole genome shotgun (WGS) entry which is preliminary data.</text>
</comment>
<keyword evidence="2" id="KW-1185">Reference proteome</keyword>
<evidence type="ECO:0000313" key="2">
    <source>
        <dbReference type="Proteomes" id="UP000476310"/>
    </source>
</evidence>
<dbReference type="EMBL" id="JAAIKT010000051">
    <property type="protein sequence ID" value="NEW74994.1"/>
    <property type="molecule type" value="Genomic_DNA"/>
</dbReference>
<organism evidence="1 2">
    <name type="scientific">Streptomyces rhizosphaericus</name>
    <dbReference type="NCBI Taxonomy" id="114699"/>
    <lineage>
        <taxon>Bacteria</taxon>
        <taxon>Bacillati</taxon>
        <taxon>Actinomycetota</taxon>
        <taxon>Actinomycetes</taxon>
        <taxon>Kitasatosporales</taxon>
        <taxon>Streptomycetaceae</taxon>
        <taxon>Streptomyces</taxon>
        <taxon>Streptomyces violaceusniger group</taxon>
    </lineage>
</organism>
<name>A0A6G4AQC8_9ACTN</name>
<proteinExistence type="predicted"/>
<reference evidence="1" key="1">
    <citation type="submission" date="2020-02" db="EMBL/GenBank/DDBJ databases">
        <title>A new Streptomyces sp. for controlling soil-borne diseases.</title>
        <authorList>
            <person name="Li X."/>
            <person name="Tian Y."/>
            <person name="Gao K."/>
        </authorList>
    </citation>
    <scope>NUCLEOTIDE SEQUENCE [LARGE SCALE GENOMIC DNA]</scope>
    <source>
        <strain evidence="1">0250</strain>
    </source>
</reference>
<gene>
    <name evidence="1" type="ORF">G4H13_32685</name>
</gene>
<dbReference type="Proteomes" id="UP000476310">
    <property type="component" value="Unassembled WGS sequence"/>
</dbReference>
<dbReference type="Pfam" id="PF19730">
    <property type="entry name" value="DUF6221"/>
    <property type="match status" value="1"/>
</dbReference>